<dbReference type="Pfam" id="PF22042">
    <property type="entry name" value="EF-G_D2"/>
    <property type="match status" value="1"/>
</dbReference>
<dbReference type="GO" id="GO:0005829">
    <property type="term" value="C:cytosol"/>
    <property type="evidence" value="ECO:0007669"/>
    <property type="project" value="TreeGrafter"/>
</dbReference>
<dbReference type="SUPFAM" id="SSF52540">
    <property type="entry name" value="P-loop containing nucleoside triphosphate hydrolases"/>
    <property type="match status" value="1"/>
</dbReference>
<dbReference type="InterPro" id="IPR009000">
    <property type="entry name" value="Transl_B-barrel_sf"/>
</dbReference>
<comment type="caution">
    <text evidence="12">The sequence shown here is derived from an EMBL/GenBank/DDBJ whole genome shotgun (WGS) entry which is preliminary data.</text>
</comment>
<dbReference type="InterPro" id="IPR053905">
    <property type="entry name" value="EF-G-like_DII"/>
</dbReference>
<dbReference type="CDD" id="cd03702">
    <property type="entry name" value="IF2_mtIF2_II"/>
    <property type="match status" value="1"/>
</dbReference>
<feature type="compositionally biased region" description="Acidic residues" evidence="10">
    <location>
        <begin position="108"/>
        <end position="122"/>
    </location>
</feature>
<dbReference type="RefSeq" id="WP_193911671.1">
    <property type="nucleotide sequence ID" value="NZ_PRDL01000001.1"/>
</dbReference>
<dbReference type="InterPro" id="IPR000795">
    <property type="entry name" value="T_Tr_GTP-bd_dom"/>
</dbReference>
<dbReference type="Pfam" id="PF00009">
    <property type="entry name" value="GTP_EFTU"/>
    <property type="match status" value="1"/>
</dbReference>
<evidence type="ECO:0000256" key="9">
    <source>
        <dbReference type="RuleBase" id="RU000644"/>
    </source>
</evidence>
<dbReference type="InterPro" id="IPR013575">
    <property type="entry name" value="IF2_assoc_dom_bac"/>
</dbReference>
<dbReference type="Gene3D" id="3.40.50.10050">
    <property type="entry name" value="Translation initiation factor IF- 2, domain 3"/>
    <property type="match status" value="1"/>
</dbReference>
<dbReference type="Gene3D" id="3.40.50.300">
    <property type="entry name" value="P-loop containing nucleotide triphosphate hydrolases"/>
    <property type="match status" value="1"/>
</dbReference>
<feature type="binding site" evidence="8">
    <location>
        <begin position="537"/>
        <end position="540"/>
    </location>
    <ligand>
        <name>GTP</name>
        <dbReference type="ChEBI" id="CHEBI:37565"/>
    </ligand>
</feature>
<dbReference type="Pfam" id="PF08364">
    <property type="entry name" value="IF2_assoc"/>
    <property type="match status" value="1"/>
</dbReference>
<dbReference type="FunFam" id="2.40.30.10:FF:000007">
    <property type="entry name" value="Translation initiation factor IF-2"/>
    <property type="match status" value="1"/>
</dbReference>
<keyword evidence="4 8" id="KW-0396">Initiation factor</keyword>
<dbReference type="NCBIfam" id="TIGR00487">
    <property type="entry name" value="IF-2"/>
    <property type="match status" value="1"/>
</dbReference>
<dbReference type="SUPFAM" id="SSF50447">
    <property type="entry name" value="Translation proteins"/>
    <property type="match status" value="2"/>
</dbReference>
<dbReference type="GO" id="GO:0005525">
    <property type="term" value="F:GTP binding"/>
    <property type="evidence" value="ECO:0007669"/>
    <property type="project" value="UniProtKB-KW"/>
</dbReference>
<dbReference type="InterPro" id="IPR005225">
    <property type="entry name" value="Small_GTP-bd"/>
</dbReference>
<dbReference type="PANTHER" id="PTHR43381">
    <property type="entry name" value="TRANSLATION INITIATION FACTOR IF-2-RELATED"/>
    <property type="match status" value="1"/>
</dbReference>
<dbReference type="InterPro" id="IPR009061">
    <property type="entry name" value="DNA-bd_dom_put_sf"/>
</dbReference>
<evidence type="ECO:0000313" key="13">
    <source>
        <dbReference type="Proteomes" id="UP000652567"/>
    </source>
</evidence>
<keyword evidence="5 8" id="KW-0547">Nucleotide-binding</keyword>
<dbReference type="InterPro" id="IPR015760">
    <property type="entry name" value="TIF_IF2"/>
</dbReference>
<protein>
    <recommendedName>
        <fullName evidence="2 8">Translation initiation factor IF-2</fullName>
    </recommendedName>
</protein>
<feature type="compositionally biased region" description="Low complexity" evidence="10">
    <location>
        <begin position="226"/>
        <end position="257"/>
    </location>
</feature>
<dbReference type="Proteomes" id="UP000652567">
    <property type="component" value="Unassembled WGS sequence"/>
</dbReference>
<dbReference type="InterPro" id="IPR036925">
    <property type="entry name" value="TIF_IF2_dom3_sf"/>
</dbReference>
<evidence type="ECO:0000256" key="7">
    <source>
        <dbReference type="ARBA" id="ARBA00023134"/>
    </source>
</evidence>
<feature type="compositionally biased region" description="Low complexity" evidence="10">
    <location>
        <begin position="123"/>
        <end position="172"/>
    </location>
</feature>
<dbReference type="GO" id="GO:0003924">
    <property type="term" value="F:GTPase activity"/>
    <property type="evidence" value="ECO:0007669"/>
    <property type="project" value="UniProtKB-UniRule"/>
</dbReference>
<evidence type="ECO:0000256" key="3">
    <source>
        <dbReference type="ARBA" id="ARBA00022490"/>
    </source>
</evidence>
<gene>
    <name evidence="8" type="primary">infB</name>
    <name evidence="12" type="ORF">C4F51_16665</name>
</gene>
<name>A0A928V4U8_9GAMM</name>
<dbReference type="InterPro" id="IPR023115">
    <property type="entry name" value="TIF_IF2_dom3"/>
</dbReference>
<dbReference type="InterPro" id="IPR000178">
    <property type="entry name" value="TF_IF2_bacterial-like"/>
</dbReference>
<dbReference type="Pfam" id="PF11987">
    <property type="entry name" value="IF-2"/>
    <property type="match status" value="1"/>
</dbReference>
<feature type="region of interest" description="G-domain" evidence="8">
    <location>
        <begin position="431"/>
        <end position="579"/>
    </location>
</feature>
<dbReference type="FunFam" id="3.40.50.300:FF:000019">
    <property type="entry name" value="Translation initiation factor IF-2"/>
    <property type="match status" value="1"/>
</dbReference>
<feature type="region of interest" description="Disordered" evidence="10">
    <location>
        <begin position="97"/>
        <end position="308"/>
    </location>
</feature>
<dbReference type="InterPro" id="IPR006847">
    <property type="entry name" value="IF2_N"/>
</dbReference>
<dbReference type="SUPFAM" id="SSF46955">
    <property type="entry name" value="Putative DNA-binding domain"/>
    <property type="match status" value="1"/>
</dbReference>
<evidence type="ECO:0000256" key="8">
    <source>
        <dbReference type="HAMAP-Rule" id="MF_00100"/>
    </source>
</evidence>
<feature type="domain" description="Tr-type G" evidence="11">
    <location>
        <begin position="428"/>
        <end position="597"/>
    </location>
</feature>
<feature type="compositionally biased region" description="Basic residues" evidence="10">
    <location>
        <begin position="284"/>
        <end position="301"/>
    </location>
</feature>
<dbReference type="NCBIfam" id="TIGR00231">
    <property type="entry name" value="small_GTP"/>
    <property type="match status" value="1"/>
</dbReference>
<dbReference type="CDD" id="cd03692">
    <property type="entry name" value="mtIF2_IVc"/>
    <property type="match status" value="1"/>
</dbReference>
<comment type="subcellular location">
    <subcellularLocation>
        <location evidence="8">Cytoplasm</location>
    </subcellularLocation>
</comment>
<evidence type="ECO:0000256" key="10">
    <source>
        <dbReference type="SAM" id="MobiDB-lite"/>
    </source>
</evidence>
<comment type="function">
    <text evidence="8 9">One of the essential components for the initiation of protein synthesis. Protects formylmethionyl-tRNA from spontaneous hydrolysis and promotes its binding to the 30S ribosomal subunits. Also involved in the hydrolysis of GTP during the formation of the 70S ribosomal complex.</text>
</comment>
<keyword evidence="7 8" id="KW-0342">GTP-binding</keyword>
<dbReference type="Gene3D" id="2.40.30.10">
    <property type="entry name" value="Translation factors"/>
    <property type="match status" value="2"/>
</dbReference>
<dbReference type="EMBL" id="PRDL01000001">
    <property type="protein sequence ID" value="MBE8718808.1"/>
    <property type="molecule type" value="Genomic_DNA"/>
</dbReference>
<dbReference type="SUPFAM" id="SSF52156">
    <property type="entry name" value="Initiation factor IF2/eIF5b, domain 3"/>
    <property type="match status" value="1"/>
</dbReference>
<dbReference type="FunFam" id="2.40.30.10:FF:000008">
    <property type="entry name" value="Translation initiation factor IF-2"/>
    <property type="match status" value="1"/>
</dbReference>
<dbReference type="Gene3D" id="3.30.56.50">
    <property type="entry name" value="Putative DNA-binding domain, N-terminal subdomain of bacterial translation initiation factor IF2"/>
    <property type="match status" value="1"/>
</dbReference>
<dbReference type="Pfam" id="PF04760">
    <property type="entry name" value="IF2_N"/>
    <property type="match status" value="2"/>
</dbReference>
<dbReference type="HAMAP" id="MF_00100_B">
    <property type="entry name" value="IF_2_B"/>
    <property type="match status" value="1"/>
</dbReference>
<keyword evidence="13" id="KW-1185">Reference proteome</keyword>
<evidence type="ECO:0000259" key="11">
    <source>
        <dbReference type="PROSITE" id="PS51722"/>
    </source>
</evidence>
<dbReference type="InterPro" id="IPR044145">
    <property type="entry name" value="IF2_II"/>
</dbReference>
<reference evidence="12" key="1">
    <citation type="submission" date="2018-07" db="EMBL/GenBank/DDBJ databases">
        <title>Genome assembly of strain Ka43.</title>
        <authorList>
            <person name="Kukolya J."/>
            <person name="Nagy I."/>
            <person name="Horvath B."/>
            <person name="Toth A."/>
        </authorList>
    </citation>
    <scope>NUCLEOTIDE SEQUENCE</scope>
    <source>
        <strain evidence="12">KB43</strain>
    </source>
</reference>
<evidence type="ECO:0000256" key="5">
    <source>
        <dbReference type="ARBA" id="ARBA00022741"/>
    </source>
</evidence>
<proteinExistence type="inferred from homology"/>
<organism evidence="12 13">
    <name type="scientific">Cellvibrio polysaccharolyticus</name>
    <dbReference type="NCBI Taxonomy" id="2082724"/>
    <lineage>
        <taxon>Bacteria</taxon>
        <taxon>Pseudomonadati</taxon>
        <taxon>Pseudomonadota</taxon>
        <taxon>Gammaproteobacteria</taxon>
        <taxon>Cellvibrionales</taxon>
        <taxon>Cellvibrionaceae</taxon>
        <taxon>Cellvibrio</taxon>
    </lineage>
</organism>
<dbReference type="PROSITE" id="PS51722">
    <property type="entry name" value="G_TR_2"/>
    <property type="match status" value="1"/>
</dbReference>
<dbReference type="CDD" id="cd01887">
    <property type="entry name" value="IF2_eIF5B"/>
    <property type="match status" value="1"/>
</dbReference>
<keyword evidence="3 8" id="KW-0963">Cytoplasm</keyword>
<keyword evidence="6 8" id="KW-0648">Protein biosynthesis</keyword>
<dbReference type="AlphaFoldDB" id="A0A928V4U8"/>
<dbReference type="PROSITE" id="PS01176">
    <property type="entry name" value="IF2"/>
    <property type="match status" value="1"/>
</dbReference>
<feature type="binding site" evidence="8">
    <location>
        <begin position="437"/>
        <end position="444"/>
    </location>
    <ligand>
        <name>GTP</name>
        <dbReference type="ChEBI" id="CHEBI:37565"/>
    </ligand>
</feature>
<dbReference type="PANTHER" id="PTHR43381:SF5">
    <property type="entry name" value="TR-TYPE G DOMAIN-CONTAINING PROTEIN"/>
    <property type="match status" value="1"/>
</dbReference>
<dbReference type="GO" id="GO:0003743">
    <property type="term" value="F:translation initiation factor activity"/>
    <property type="evidence" value="ECO:0007669"/>
    <property type="project" value="UniProtKB-UniRule"/>
</dbReference>
<sequence length="927" mass="99969">MAEVTVSELANSVGAPVERLLKQMQEAGLKQKSATELVSDDEKQKLLAYLKTSHGESTTEPKKITLQRKTTTTIKTGSGAARKTVNVEVRKKKTYVKRDENDQLSDSVDGDEELTYENDEAVNVEAAAPEPVEAIESAPEVEAAPAPVAEPEVVAEAPVVEAEPAAPTEEPAAPAPIQPIRTSFTDGVEEKRRAAQERRMAEEAQRKADLVAKEEARRVEQEKAAAKAAAPVENKARPAANAAAPAKPKPAQNAAAAQDDSKHPARKKEVRREGGDLDEEEKQHSKRAGKSSRKTATPKKSAKQELLDIDTDDGEDTDVLARRKTMRAHHKASNKHAFKRPTAKIVHDVEVPETITVADLAQRMTIKAGELIKQLMRMGTMATINQSLDQETAQLLVEEMGHNPVLVSSDAIEHELAQSLEVEGDAVTRAPVVTVMGHVDHGKTSLLDYIRESRVAAGEAGGITQHIGAYRVSTSRGEIAFLDTPGHAAFTAMRARGARATDVVILVVAADDGVMPQTEEAILHARAANVPLVVAINKCDKPSADPDRVKNELVVKGVIPENYGGDTQFIEVSAHTGQGIEELLEAVSLQAEVLELTAVVDAAAKGVVIESRVDKGRGVVATLLVQSGTLKHGDLVLAGQSYGRVRAMSNERGQQVRDAGPSTPVEILGLDVAPSAGDDFVVLSDERKAREVTQFRAEKERQDKLARQQASKLENMFAGMDAGQKKTLPVVVKADVRGSLEAILASLGDIGNEEVQVNVVSSGVGGITENDVNLALTTGSIIVGFNVRADATTRRLAENEGVDIRYYSIIYQLLDEIKAALSGMLDPERVETIVGIANVREVFSSPKFGQVAGCMVVEGTVYRSKPIRVLRDNVVIFEGELESLRRFKDDVNEVRNGTECGIGVKNYDVKVGDQIEVYEVKEVARQL</sequence>
<evidence type="ECO:0000256" key="6">
    <source>
        <dbReference type="ARBA" id="ARBA00022917"/>
    </source>
</evidence>
<accession>A0A928V4U8</accession>
<comment type="similarity">
    <text evidence="1 8 9">Belongs to the TRAFAC class translation factor GTPase superfamily. Classic translation factor GTPase family. IF-2 subfamily.</text>
</comment>
<evidence type="ECO:0000313" key="12">
    <source>
        <dbReference type="EMBL" id="MBE8718808.1"/>
    </source>
</evidence>
<dbReference type="FunFam" id="3.40.50.10050:FF:000001">
    <property type="entry name" value="Translation initiation factor IF-2"/>
    <property type="match status" value="1"/>
</dbReference>
<evidence type="ECO:0000256" key="1">
    <source>
        <dbReference type="ARBA" id="ARBA00007733"/>
    </source>
</evidence>
<evidence type="ECO:0000256" key="4">
    <source>
        <dbReference type="ARBA" id="ARBA00022540"/>
    </source>
</evidence>
<feature type="binding site" evidence="8">
    <location>
        <begin position="483"/>
        <end position="487"/>
    </location>
    <ligand>
        <name>GTP</name>
        <dbReference type="ChEBI" id="CHEBI:37565"/>
    </ligand>
</feature>
<evidence type="ECO:0000256" key="2">
    <source>
        <dbReference type="ARBA" id="ARBA00020675"/>
    </source>
</evidence>
<dbReference type="InterPro" id="IPR027417">
    <property type="entry name" value="P-loop_NTPase"/>
</dbReference>
<feature type="compositionally biased region" description="Basic and acidic residues" evidence="10">
    <location>
        <begin position="188"/>
        <end position="225"/>
    </location>
</feature>